<feature type="transmembrane region" description="Helical" evidence="1">
    <location>
        <begin position="71"/>
        <end position="91"/>
    </location>
</feature>
<dbReference type="RefSeq" id="WP_011668863.1">
    <property type="nucleotide sequence ID" value="NC_008497.1"/>
</dbReference>
<dbReference type="eggNOG" id="COG4485">
    <property type="taxonomic scope" value="Bacteria"/>
</dbReference>
<feature type="transmembrane region" description="Helical" evidence="1">
    <location>
        <begin position="240"/>
        <end position="260"/>
    </location>
</feature>
<feature type="transmembrane region" description="Helical" evidence="1">
    <location>
        <begin position="328"/>
        <end position="345"/>
    </location>
</feature>
<proteinExistence type="predicted"/>
<accession>Q03NT2</accession>
<feature type="transmembrane region" description="Helical" evidence="1">
    <location>
        <begin position="190"/>
        <end position="220"/>
    </location>
</feature>
<reference evidence="2 3" key="1">
    <citation type="journal article" date="2006" name="Proc. Natl. Acad. Sci. U.S.A.">
        <title>Comparative genomics of the lactic acid bacteria.</title>
        <authorList>
            <person name="Makarova K."/>
            <person name="Slesarev A."/>
            <person name="Wolf Y."/>
            <person name="Sorokin A."/>
            <person name="Mirkin B."/>
            <person name="Koonin E."/>
            <person name="Pavlov A."/>
            <person name="Pavlova N."/>
            <person name="Karamychev V."/>
            <person name="Polouchine N."/>
            <person name="Shakhova V."/>
            <person name="Grigoriev I."/>
            <person name="Lou Y."/>
            <person name="Rohksar D."/>
            <person name="Lucas S."/>
            <person name="Huang K."/>
            <person name="Goodstein D.M."/>
            <person name="Hawkins T."/>
            <person name="Plengvidhya V."/>
            <person name="Welker D."/>
            <person name="Hughes J."/>
            <person name="Goh Y."/>
            <person name="Benson A."/>
            <person name="Baldwin K."/>
            <person name="Lee J.H."/>
            <person name="Diaz-Muniz I."/>
            <person name="Dosti B."/>
            <person name="Smeianov V."/>
            <person name="Wechter W."/>
            <person name="Barabote R."/>
            <person name="Lorca G."/>
            <person name="Altermann E."/>
            <person name="Barrangou R."/>
            <person name="Ganesan B."/>
            <person name="Xie Y."/>
            <person name="Rawsthorne H."/>
            <person name="Tamir D."/>
            <person name="Parker C."/>
            <person name="Breidt F."/>
            <person name="Broadbent J."/>
            <person name="Hutkins R."/>
            <person name="O'Sullivan D."/>
            <person name="Steele J."/>
            <person name="Unlu G."/>
            <person name="Saier M."/>
            <person name="Klaenhammer T."/>
            <person name="Richardson P."/>
            <person name="Kozyavkin S."/>
            <person name="Weimer B."/>
            <person name="Mills D."/>
        </authorList>
    </citation>
    <scope>NUCLEOTIDE SEQUENCE [LARGE SCALE GENOMIC DNA]</scope>
    <source>
        <strain evidence="3">ATCC 367 / BCRC 12310 / CIP 105137 / JCM 1170 / LMG 11437 / NCIMB 947 / NCTC 947</strain>
    </source>
</reference>
<evidence type="ECO:0000313" key="3">
    <source>
        <dbReference type="Proteomes" id="UP000001652"/>
    </source>
</evidence>
<feature type="transmembrane region" description="Helical" evidence="1">
    <location>
        <begin position="161"/>
        <end position="178"/>
    </location>
</feature>
<dbReference type="PANTHER" id="PTHR38454:SF1">
    <property type="entry name" value="INTEGRAL MEMBRANE PROTEIN"/>
    <property type="match status" value="1"/>
</dbReference>
<sequence>MKKNGMISFVQKNKVHIISFLIPVILMLIYYIYRKMVPFGGSSLLTVDLGQQYIDFFSYFRRAILHDPSSIVYSFSNGLGGGMIGIWSYYLLSPLNWLLLFFPGTHITSGIMLLTLLKYGLASLSFSWLIKKNSQISGVLIVLFSISYALMGWTIANQLNIMWLDILFLLPLILNGLIKILNGGKRGSYIVWLTLAFISNYYMGYMVSLFIILMFCFLVTDGFVNWKKVRIQSYSFVTSSLISGLLASFILLPTFVSLLQSKAQYTVTTFKWKFDYFPLDSLAKFFVGTFNFSQMPTGMANLFVGSLPVLGSLLYFFDRRFSTRGRIVAGMITLVLFLSLCFQPLDLLWHAGQYPVWYPYRFSFVVGFWLLWLASRVFTNEFRLTKRSFFGVGVILIACCAYIGIRLKRFDNFLTITNYGIGVIFLVAFVVILFFYTRYKKMCTILLCVLVVLELSTNVFLSLKNISYVSQSDYGNYTRELQRLVNQIKSKDSGFYRIGKNFLRTKDDPFQTGFNGGSVFSSTLEKNTASFMKNIGTPSGSGFIEYSNGTLVTDSLLGMKYYFGKDQTLGVQNNKNILQASSARSDLSNYKEISHDQQATVLYNKNYLPIGYAASAQALTVNSKEKNPAQYQSNIIAGLTGKKDYKRLFHAESFSSTSFQNTNIPWKINNAKLRKIDKSKSAFFHLFIKLKTNDSYYLRLDSTLDAKNVKIILNGQELQQSRPYNGSVLTNIANHNKGQTLDLELQMNKDSLDLKDFQIYRLNGSKLSKAIKGLKQGQLKLTHHTARSFDGVVNNTKDGRILNTSIPYSRGWHVSVNGNSVKTYKVFNTFMAIKLPKGVSRISIAYWPPLLNLGIAISILTLVVIFTFTNRRFLLRLIRGNKK</sequence>
<dbReference type="Proteomes" id="UP000001652">
    <property type="component" value="Chromosome"/>
</dbReference>
<feature type="transmembrane region" description="Helical" evidence="1">
    <location>
        <begin position="387"/>
        <end position="405"/>
    </location>
</feature>
<feature type="transmembrane region" description="Helical" evidence="1">
    <location>
        <begin position="15"/>
        <end position="33"/>
    </location>
</feature>
<dbReference type="KEGG" id="lbr:LVIS_2084"/>
<feature type="transmembrane region" description="Helical" evidence="1">
    <location>
        <begin position="138"/>
        <end position="155"/>
    </location>
</feature>
<evidence type="ECO:0000313" key="2">
    <source>
        <dbReference type="EMBL" id="ABJ65140.1"/>
    </source>
</evidence>
<name>Q03NT2_LEVBA</name>
<keyword evidence="3" id="KW-1185">Reference proteome</keyword>
<feature type="transmembrane region" description="Helical" evidence="1">
    <location>
        <begin position="298"/>
        <end position="316"/>
    </location>
</feature>
<feature type="transmembrane region" description="Helical" evidence="1">
    <location>
        <begin position="846"/>
        <end position="869"/>
    </location>
</feature>
<feature type="transmembrane region" description="Helical" evidence="1">
    <location>
        <begin position="443"/>
        <end position="463"/>
    </location>
</feature>
<keyword evidence="1" id="KW-0472">Membrane</keyword>
<dbReference type="PANTHER" id="PTHR38454">
    <property type="entry name" value="INTEGRAL MEMBRANE PROTEIN-RELATED"/>
    <property type="match status" value="1"/>
</dbReference>
<dbReference type="PATRIC" id="fig|387344.15.peg.1986"/>
<organism evidence="2 3">
    <name type="scientific">Levilactobacillus brevis (strain ATCC 367 / BCRC 12310 / CIP 105137 / JCM 1170 / LMG 11437 / NCIMB 947 / NCTC 947)</name>
    <name type="common">Lactobacillus brevis</name>
    <dbReference type="NCBI Taxonomy" id="387344"/>
    <lineage>
        <taxon>Bacteria</taxon>
        <taxon>Bacillati</taxon>
        <taxon>Bacillota</taxon>
        <taxon>Bacilli</taxon>
        <taxon>Lactobacillales</taxon>
        <taxon>Lactobacillaceae</taxon>
        <taxon>Levilactobacillus</taxon>
    </lineage>
</organism>
<dbReference type="HOGENOM" id="CLU_008413_3_0_9"/>
<evidence type="ECO:0000256" key="1">
    <source>
        <dbReference type="SAM" id="Phobius"/>
    </source>
</evidence>
<gene>
    <name evidence="2" type="ordered locus">LVIS_2084</name>
</gene>
<dbReference type="AlphaFoldDB" id="Q03NT2"/>
<dbReference type="Pfam" id="PF09586">
    <property type="entry name" value="YfhO"/>
    <property type="match status" value="1"/>
</dbReference>
<feature type="transmembrane region" description="Helical" evidence="1">
    <location>
        <begin position="417"/>
        <end position="436"/>
    </location>
</feature>
<feature type="transmembrane region" description="Helical" evidence="1">
    <location>
        <begin position="357"/>
        <end position="375"/>
    </location>
</feature>
<protein>
    <submittedName>
        <fullName evidence="2">Predicted membrane protein</fullName>
    </submittedName>
</protein>
<dbReference type="InterPro" id="IPR018580">
    <property type="entry name" value="Uncharacterised_YfhO"/>
</dbReference>
<keyword evidence="1" id="KW-0812">Transmembrane</keyword>
<dbReference type="EMBL" id="CP000416">
    <property type="protein sequence ID" value="ABJ65140.1"/>
    <property type="molecule type" value="Genomic_DNA"/>
</dbReference>
<dbReference type="STRING" id="387344.LVIS_2084"/>
<keyword evidence="1" id="KW-1133">Transmembrane helix</keyword>